<comment type="caution">
    <text evidence="9">The sequence shown here is derived from an EMBL/GenBank/DDBJ whole genome shotgun (WGS) entry which is preliminary data.</text>
</comment>
<proteinExistence type="inferred from homology"/>
<dbReference type="Pfam" id="PF07715">
    <property type="entry name" value="Plug"/>
    <property type="match status" value="1"/>
</dbReference>
<comment type="similarity">
    <text evidence="4">Belongs to the TonB-dependent receptor family.</text>
</comment>
<evidence type="ECO:0000256" key="1">
    <source>
        <dbReference type="ARBA" id="ARBA00004442"/>
    </source>
</evidence>
<evidence type="ECO:0000256" key="6">
    <source>
        <dbReference type="SAM" id="SignalP"/>
    </source>
</evidence>
<keyword evidence="2 4" id="KW-0472">Membrane</keyword>
<evidence type="ECO:0000259" key="7">
    <source>
        <dbReference type="Pfam" id="PF00593"/>
    </source>
</evidence>
<dbReference type="STRING" id="1888892.BFL28_12900"/>
<evidence type="ECO:0000313" key="10">
    <source>
        <dbReference type="Proteomes" id="UP000094487"/>
    </source>
</evidence>
<protein>
    <submittedName>
        <fullName evidence="9">TonB-dependent receptor</fullName>
    </submittedName>
</protein>
<feature type="domain" description="TonB-dependent receptor-like beta-barrel" evidence="7">
    <location>
        <begin position="329"/>
        <end position="891"/>
    </location>
</feature>
<dbReference type="GO" id="GO:0009279">
    <property type="term" value="C:cell outer membrane"/>
    <property type="evidence" value="ECO:0007669"/>
    <property type="project" value="UniProtKB-SubCell"/>
</dbReference>
<dbReference type="InterPro" id="IPR037066">
    <property type="entry name" value="Plug_dom_sf"/>
</dbReference>
<evidence type="ECO:0000313" key="9">
    <source>
        <dbReference type="EMBL" id="ODP38947.1"/>
    </source>
</evidence>
<evidence type="ECO:0000256" key="5">
    <source>
        <dbReference type="SAM" id="MobiDB-lite"/>
    </source>
</evidence>
<reference evidence="9 10" key="1">
    <citation type="submission" date="2016-08" db="EMBL/GenBank/DDBJ databases">
        <title>Draft genome of the agarase producing Sphingomonas sp. MCT13.</title>
        <authorList>
            <person name="D'Andrea M.M."/>
            <person name="Rossolini G.M."/>
            <person name="Thaller M.C."/>
        </authorList>
    </citation>
    <scope>NUCLEOTIDE SEQUENCE [LARGE SCALE GENOMIC DNA]</scope>
    <source>
        <strain evidence="9 10">MCT13</strain>
    </source>
</reference>
<comment type="subcellular location">
    <subcellularLocation>
        <location evidence="1 4">Cell outer membrane</location>
    </subcellularLocation>
</comment>
<accession>A0A1E3LYR9</accession>
<dbReference type="OrthoDB" id="5476657at2"/>
<keyword evidence="3" id="KW-0998">Cell outer membrane</keyword>
<dbReference type="PANTHER" id="PTHR40980:SF3">
    <property type="entry name" value="TONB-DEPENDENT RECEPTOR-LIKE BETA-BARREL DOMAIN-CONTAINING PROTEIN"/>
    <property type="match status" value="1"/>
</dbReference>
<organism evidence="9 10">
    <name type="scientific">Sphingomonas turrisvirgatae</name>
    <dbReference type="NCBI Taxonomy" id="1888892"/>
    <lineage>
        <taxon>Bacteria</taxon>
        <taxon>Pseudomonadati</taxon>
        <taxon>Pseudomonadota</taxon>
        <taxon>Alphaproteobacteria</taxon>
        <taxon>Sphingomonadales</taxon>
        <taxon>Sphingomonadaceae</taxon>
        <taxon>Sphingomonas</taxon>
    </lineage>
</organism>
<feature type="domain" description="TonB-dependent receptor plug" evidence="8">
    <location>
        <begin position="61"/>
        <end position="166"/>
    </location>
</feature>
<dbReference type="Gene3D" id="2.170.130.10">
    <property type="entry name" value="TonB-dependent receptor, plug domain"/>
    <property type="match status" value="1"/>
</dbReference>
<evidence type="ECO:0000259" key="8">
    <source>
        <dbReference type="Pfam" id="PF07715"/>
    </source>
</evidence>
<sequence>MRNLHVRLLASVGLSLAVTMPIHAARAQTAGEGQADTDVVEPEIVVTGFRQSLARAAEIKRQAIGVVDAITAEDIGKFPDANLAESLQRISGVSIDRSNNEGNQVTVRGFGPSFNLVTLNGRQMPNSSSLQAEGVSRSFNFRELGSEGVAAVEVYKTGQADIYSGGLGATINVRTPRPFDQPGFRAAVSAKAVYDTSVEKDSKVTPELSGLVSGTFLDNRIGVLLVGSYSERNSHKDRIGTSGGWRRNRTGGRAVQIDTSAIDTSVNPTKSWWAPFTIDQDLWDTQRQRFNAQATLQAEPVDGLTLTADYTMSRFKETTQMNRMSYWFDAPDRGVADKNGTLVDITTFNDTLNYWAWDFYHKGENDSLGVNLKWEVSDSLTFELDAHDSTSKSNPDGQTSESIVDLFNTGSFVTLNGKFTDGLPAASFDASRLPGGDPYNKANIGSDLYQKRGYSMDNNIKQLRGSAEWKANDNITIKVGSDYTKYSVDTASNATFLLVNVPITNLDLQFVDSVNPDVFPKIPIYRVEDFLDIVRAQNLFTITPPQFNGVQEETYGGYFTLTMKGELGGRPIRANAGLRYEKTNVEGSSVREGLVGFRYFNAQGLQPVFDGTVAAQTLTSDYEQWLPNFAVSYEPFDKFLMRGAFSKTIARSSISAMFPGTTISGRPGGPFNASQGNPGLLPYASDNLDFSLEWYYRPGSYVSVGAFQKWVSNFIGAVRLTGPISNAAGNPITDPSVNPRPGCPENGSAPNPACVSQPGDPVVTFDISSTGNLRDASVRGLEAAVQHVFGDTGFGVILNGTLVDGNISYDVYDVSGSTFALTGLSNSANAVVFYEKNGLQARVSYNWRDKFLLGFAGAGEPVFTEAYGQFDVSASYDVTDNLTVFAEGLNITNESTRRHGRFKEQLIDYETYGARYSLGVRAKF</sequence>
<feature type="chain" id="PRO_5009132190" evidence="6">
    <location>
        <begin position="25"/>
        <end position="924"/>
    </location>
</feature>
<dbReference type="EMBL" id="MDDS01000010">
    <property type="protein sequence ID" value="ODP38947.1"/>
    <property type="molecule type" value="Genomic_DNA"/>
</dbReference>
<dbReference type="PANTHER" id="PTHR40980">
    <property type="entry name" value="PLUG DOMAIN-CONTAINING PROTEIN"/>
    <property type="match status" value="1"/>
</dbReference>
<dbReference type="InterPro" id="IPR000531">
    <property type="entry name" value="Beta-barrel_TonB"/>
</dbReference>
<dbReference type="Proteomes" id="UP000094487">
    <property type="component" value="Unassembled WGS sequence"/>
</dbReference>
<keyword evidence="6" id="KW-0732">Signal</keyword>
<name>A0A1E3LYR9_9SPHN</name>
<dbReference type="AlphaFoldDB" id="A0A1E3LYR9"/>
<dbReference type="CDD" id="cd01347">
    <property type="entry name" value="ligand_gated_channel"/>
    <property type="match status" value="1"/>
</dbReference>
<keyword evidence="4" id="KW-0798">TonB box</keyword>
<evidence type="ECO:0000256" key="2">
    <source>
        <dbReference type="ARBA" id="ARBA00023136"/>
    </source>
</evidence>
<gene>
    <name evidence="9" type="ORF">BFL28_12900</name>
</gene>
<keyword evidence="9" id="KW-0675">Receptor</keyword>
<evidence type="ECO:0000256" key="4">
    <source>
        <dbReference type="RuleBase" id="RU003357"/>
    </source>
</evidence>
<evidence type="ECO:0000256" key="3">
    <source>
        <dbReference type="ARBA" id="ARBA00023237"/>
    </source>
</evidence>
<dbReference type="Gene3D" id="2.40.170.20">
    <property type="entry name" value="TonB-dependent receptor, beta-barrel domain"/>
    <property type="match status" value="1"/>
</dbReference>
<feature type="signal peptide" evidence="6">
    <location>
        <begin position="1"/>
        <end position="24"/>
    </location>
</feature>
<feature type="region of interest" description="Disordered" evidence="5">
    <location>
        <begin position="728"/>
        <end position="757"/>
    </location>
</feature>
<dbReference type="SUPFAM" id="SSF56935">
    <property type="entry name" value="Porins"/>
    <property type="match status" value="1"/>
</dbReference>
<dbReference type="InterPro" id="IPR012910">
    <property type="entry name" value="Plug_dom"/>
</dbReference>
<dbReference type="InterPro" id="IPR010104">
    <property type="entry name" value="TonB_rcpt_bac"/>
</dbReference>
<dbReference type="Pfam" id="PF00593">
    <property type="entry name" value="TonB_dep_Rec_b-barrel"/>
    <property type="match status" value="1"/>
</dbReference>
<dbReference type="NCBIfam" id="TIGR01782">
    <property type="entry name" value="TonB-Xanth-Caul"/>
    <property type="match status" value="1"/>
</dbReference>
<dbReference type="InterPro" id="IPR036942">
    <property type="entry name" value="Beta-barrel_TonB_sf"/>
</dbReference>
<keyword evidence="10" id="KW-1185">Reference proteome</keyword>